<dbReference type="EMBL" id="CP000884">
    <property type="protein sequence ID" value="ABX32794.1"/>
    <property type="molecule type" value="Genomic_DNA"/>
</dbReference>
<proteinExistence type="predicted"/>
<dbReference type="Gene3D" id="1.10.10.10">
    <property type="entry name" value="Winged helix-like DNA-binding domain superfamily/Winged helix DNA-binding domain"/>
    <property type="match status" value="1"/>
</dbReference>
<accession>A9BPC7</accession>
<dbReference type="InterPro" id="IPR010248">
    <property type="entry name" value="His_ut_repres"/>
</dbReference>
<dbReference type="SMART" id="SM00866">
    <property type="entry name" value="UTRA"/>
    <property type="match status" value="1"/>
</dbReference>
<dbReference type="CDD" id="cd07377">
    <property type="entry name" value="WHTH_GntR"/>
    <property type="match status" value="1"/>
</dbReference>
<dbReference type="PROSITE" id="PS50949">
    <property type="entry name" value="HTH_GNTR"/>
    <property type="match status" value="1"/>
</dbReference>
<dbReference type="InterPro" id="IPR011663">
    <property type="entry name" value="UTRA"/>
</dbReference>
<dbReference type="Pfam" id="PF07702">
    <property type="entry name" value="UTRA"/>
    <property type="match status" value="1"/>
</dbReference>
<sequence>MTTAHTMSSRSTASRLSATTAEVPMALYQQVKDHVLRKIADGSLSAGERVPSEQELVQEFGVARMTANRALRELAEQGVIVRVAGVGSFVAEEKPQSTLLRIANIAEEIRQRGHDHRFELISVRRESASPEAAASLQLSAGSSVFHLQGVHFENDVPVQLEDRHVNPRMAPDFMEQDFSLIQPSVYLVRNVPFDQIEHVVDAMLPTPEQARWLQMDADQPCLTLTRRTWYLGTPVTWVHCVHPGMRYRLGSRFRTDGGSHDG</sequence>
<evidence type="ECO:0000256" key="1">
    <source>
        <dbReference type="ARBA" id="ARBA00023015"/>
    </source>
</evidence>
<reference evidence="6 7" key="1">
    <citation type="journal article" date="2004" name="Appl. Environ. Microbiol.">
        <title>Mineralization of individual congeners of linear alkylbenzenesulfonate by defined pairs of heterotrophic bacteria.</title>
        <authorList>
            <person name="Schleheck D."/>
            <person name="Knepper T.P."/>
            <person name="Fischer K."/>
            <person name="Cook A.M."/>
        </authorList>
    </citation>
    <scope>NUCLEOTIDE SEQUENCE [LARGE SCALE GENOMIC DNA]</scope>
    <source>
        <strain evidence="7">DSM 14801 / SPH-1</strain>
    </source>
</reference>
<dbReference type="Proteomes" id="UP000000784">
    <property type="component" value="Chromosome"/>
</dbReference>
<dbReference type="GO" id="GO:0006547">
    <property type="term" value="P:L-histidine metabolic process"/>
    <property type="evidence" value="ECO:0007669"/>
    <property type="project" value="UniProtKB-UniRule"/>
</dbReference>
<dbReference type="InterPro" id="IPR028978">
    <property type="entry name" value="Chorismate_lyase_/UTRA_dom_sf"/>
</dbReference>
<dbReference type="PANTHER" id="PTHR44846">
    <property type="entry name" value="MANNOSYL-D-GLYCERATE TRANSPORT/METABOLISM SYSTEM REPRESSOR MNGR-RELATED"/>
    <property type="match status" value="1"/>
</dbReference>
<dbReference type="InterPro" id="IPR050679">
    <property type="entry name" value="Bact_HTH_transcr_reg"/>
</dbReference>
<evidence type="ECO:0000256" key="2">
    <source>
        <dbReference type="ARBA" id="ARBA00023125"/>
    </source>
</evidence>
<evidence type="ECO:0000256" key="4">
    <source>
        <dbReference type="NCBIfam" id="TIGR02018"/>
    </source>
</evidence>
<name>A9BPC7_DELAS</name>
<dbReference type="PRINTS" id="PR00035">
    <property type="entry name" value="HTHGNTR"/>
</dbReference>
<dbReference type="FunFam" id="1.10.10.10:FF:000079">
    <property type="entry name" value="GntR family transcriptional regulator"/>
    <property type="match status" value="1"/>
</dbReference>
<dbReference type="KEGG" id="dac:Daci_0148"/>
<dbReference type="Pfam" id="PF00392">
    <property type="entry name" value="GntR"/>
    <property type="match status" value="1"/>
</dbReference>
<dbReference type="STRING" id="398578.Daci_0148"/>
<organism evidence="6 7">
    <name type="scientific">Delftia acidovorans (strain DSM 14801 / SPH-1)</name>
    <dbReference type="NCBI Taxonomy" id="398578"/>
    <lineage>
        <taxon>Bacteria</taxon>
        <taxon>Pseudomonadati</taxon>
        <taxon>Pseudomonadota</taxon>
        <taxon>Betaproteobacteria</taxon>
        <taxon>Burkholderiales</taxon>
        <taxon>Comamonadaceae</taxon>
        <taxon>Delftia</taxon>
    </lineage>
</organism>
<dbReference type="InterPro" id="IPR036388">
    <property type="entry name" value="WH-like_DNA-bd_sf"/>
</dbReference>
<keyword evidence="3" id="KW-0804">Transcription</keyword>
<dbReference type="GO" id="GO:0003700">
    <property type="term" value="F:DNA-binding transcription factor activity"/>
    <property type="evidence" value="ECO:0007669"/>
    <property type="project" value="UniProtKB-UniRule"/>
</dbReference>
<dbReference type="AlphaFoldDB" id="A9BPC7"/>
<dbReference type="eggNOG" id="COG2188">
    <property type="taxonomic scope" value="Bacteria"/>
</dbReference>
<feature type="domain" description="HTH gntR-type" evidence="5">
    <location>
        <begin position="25"/>
        <end position="93"/>
    </location>
</feature>
<dbReference type="InterPro" id="IPR036390">
    <property type="entry name" value="WH_DNA-bd_sf"/>
</dbReference>
<dbReference type="SMART" id="SM00345">
    <property type="entry name" value="HTH_GNTR"/>
    <property type="match status" value="1"/>
</dbReference>
<dbReference type="GO" id="GO:0003677">
    <property type="term" value="F:DNA binding"/>
    <property type="evidence" value="ECO:0007669"/>
    <property type="project" value="UniProtKB-UniRule"/>
</dbReference>
<keyword evidence="1" id="KW-0805">Transcription regulation</keyword>
<evidence type="ECO:0000259" key="5">
    <source>
        <dbReference type="PROSITE" id="PS50949"/>
    </source>
</evidence>
<dbReference type="SUPFAM" id="SSF64288">
    <property type="entry name" value="Chorismate lyase-like"/>
    <property type="match status" value="1"/>
</dbReference>
<keyword evidence="7" id="KW-1185">Reference proteome</keyword>
<gene>
    <name evidence="6" type="ordered locus">Daci_0148</name>
</gene>
<reference evidence="7" key="2">
    <citation type="submission" date="2007-11" db="EMBL/GenBank/DDBJ databases">
        <title>Complete sequence of Delftia acidovorans DSM 14801 / SPH-1.</title>
        <authorList>
            <person name="Copeland A."/>
            <person name="Lucas S."/>
            <person name="Lapidus A."/>
            <person name="Barry K."/>
            <person name="Glavina del Rio T."/>
            <person name="Dalin E."/>
            <person name="Tice H."/>
            <person name="Pitluck S."/>
            <person name="Lowry S."/>
            <person name="Clum A."/>
            <person name="Schmutz J."/>
            <person name="Larimer F."/>
            <person name="Land M."/>
            <person name="Hauser L."/>
            <person name="Kyrpides N."/>
            <person name="Kim E."/>
            <person name="Schleheck D."/>
            <person name="Richardson P."/>
        </authorList>
    </citation>
    <scope>NUCLEOTIDE SEQUENCE [LARGE SCALE GENOMIC DNA]</scope>
    <source>
        <strain evidence="7">DSM 14801 / SPH-1</strain>
    </source>
</reference>
<dbReference type="PANTHER" id="PTHR44846:SF16">
    <property type="entry name" value="TRANSCRIPTIONAL REGULATOR PHNF-RELATED"/>
    <property type="match status" value="1"/>
</dbReference>
<dbReference type="NCBIfam" id="TIGR02018">
    <property type="entry name" value="his_ut_repres"/>
    <property type="match status" value="1"/>
</dbReference>
<dbReference type="Gene3D" id="3.40.1410.10">
    <property type="entry name" value="Chorismate lyase-like"/>
    <property type="match status" value="1"/>
</dbReference>
<evidence type="ECO:0000313" key="6">
    <source>
        <dbReference type="EMBL" id="ABX32794.1"/>
    </source>
</evidence>
<evidence type="ECO:0000313" key="7">
    <source>
        <dbReference type="Proteomes" id="UP000000784"/>
    </source>
</evidence>
<dbReference type="InterPro" id="IPR000524">
    <property type="entry name" value="Tscrpt_reg_HTH_GntR"/>
</dbReference>
<keyword evidence="2" id="KW-0238">DNA-binding</keyword>
<dbReference type="HOGENOM" id="CLU_063236_0_1_4"/>
<evidence type="ECO:0000256" key="3">
    <source>
        <dbReference type="ARBA" id="ARBA00023163"/>
    </source>
</evidence>
<dbReference type="GO" id="GO:0045892">
    <property type="term" value="P:negative regulation of DNA-templated transcription"/>
    <property type="evidence" value="ECO:0007669"/>
    <property type="project" value="UniProtKB-UniRule"/>
</dbReference>
<dbReference type="SUPFAM" id="SSF46785">
    <property type="entry name" value="Winged helix' DNA-binding domain"/>
    <property type="match status" value="1"/>
</dbReference>
<protein>
    <recommendedName>
        <fullName evidence="4">Histidine utilization repressor</fullName>
    </recommendedName>
</protein>